<evidence type="ECO:0000313" key="2">
    <source>
        <dbReference type="EMBL" id="KIC93716.1"/>
    </source>
</evidence>
<evidence type="ECO:0008006" key="4">
    <source>
        <dbReference type="Google" id="ProtNLM"/>
    </source>
</evidence>
<organism evidence="2 3">
    <name type="scientific">Flavihumibacter solisilvae</name>
    <dbReference type="NCBI Taxonomy" id="1349421"/>
    <lineage>
        <taxon>Bacteria</taxon>
        <taxon>Pseudomonadati</taxon>
        <taxon>Bacteroidota</taxon>
        <taxon>Chitinophagia</taxon>
        <taxon>Chitinophagales</taxon>
        <taxon>Chitinophagaceae</taxon>
        <taxon>Flavihumibacter</taxon>
    </lineage>
</organism>
<dbReference type="STRING" id="1349421.OI18_16335"/>
<keyword evidence="1" id="KW-0472">Membrane</keyword>
<sequence length="194" mass="22567">MSYVSNGFPGYLSLNTPVKKIFFTTHILSGIIVYITAFFQFAPFVRNKNIPLHKKMGRLHIAASLICITTLYYIISFGKNAGLPFWPSQYAATTLWLLFIFIALYFVRQRKITWHRRFMISGFICAAYFVTVRVIDRFAMGIFKSFFQDESYALLISDVFVWAFPLTICWCYWLLATQRSNKTLITTALQDLPE</sequence>
<keyword evidence="1" id="KW-1133">Transmembrane helix</keyword>
<dbReference type="EMBL" id="JSVC01000018">
    <property type="protein sequence ID" value="KIC93716.1"/>
    <property type="molecule type" value="Genomic_DNA"/>
</dbReference>
<keyword evidence="1" id="KW-0812">Transmembrane</keyword>
<feature type="transmembrane region" description="Helical" evidence="1">
    <location>
        <begin position="20"/>
        <end position="45"/>
    </location>
</feature>
<keyword evidence="3" id="KW-1185">Reference proteome</keyword>
<evidence type="ECO:0000256" key="1">
    <source>
        <dbReference type="SAM" id="Phobius"/>
    </source>
</evidence>
<reference evidence="2 3" key="1">
    <citation type="submission" date="2014-11" db="EMBL/GenBank/DDBJ databases">
        <title>Genome sequence of Flavihumibacter solisilvae 3-3.</title>
        <authorList>
            <person name="Zhou G."/>
            <person name="Li M."/>
            <person name="Wang G."/>
        </authorList>
    </citation>
    <scope>NUCLEOTIDE SEQUENCE [LARGE SCALE GENOMIC DNA]</scope>
    <source>
        <strain evidence="2 3">3-3</strain>
    </source>
</reference>
<proteinExistence type="predicted"/>
<dbReference type="Pfam" id="PF10067">
    <property type="entry name" value="DUF2306"/>
    <property type="match status" value="1"/>
</dbReference>
<feature type="transmembrane region" description="Helical" evidence="1">
    <location>
        <begin position="57"/>
        <end position="75"/>
    </location>
</feature>
<accession>A0A0C1L287</accession>
<feature type="transmembrane region" description="Helical" evidence="1">
    <location>
        <begin position="118"/>
        <end position="135"/>
    </location>
</feature>
<feature type="transmembrane region" description="Helical" evidence="1">
    <location>
        <begin position="87"/>
        <end position="106"/>
    </location>
</feature>
<evidence type="ECO:0000313" key="3">
    <source>
        <dbReference type="Proteomes" id="UP000031408"/>
    </source>
</evidence>
<feature type="transmembrane region" description="Helical" evidence="1">
    <location>
        <begin position="155"/>
        <end position="175"/>
    </location>
</feature>
<comment type="caution">
    <text evidence="2">The sequence shown here is derived from an EMBL/GenBank/DDBJ whole genome shotgun (WGS) entry which is preliminary data.</text>
</comment>
<gene>
    <name evidence="2" type="ORF">OI18_16335</name>
</gene>
<dbReference type="Proteomes" id="UP000031408">
    <property type="component" value="Unassembled WGS sequence"/>
</dbReference>
<name>A0A0C1L287_9BACT</name>
<dbReference type="InterPro" id="IPR018750">
    <property type="entry name" value="DUF2306_membrane"/>
</dbReference>
<dbReference type="AlphaFoldDB" id="A0A0C1L287"/>
<protein>
    <recommendedName>
        <fullName evidence="4">DUF2306 domain-containing protein</fullName>
    </recommendedName>
</protein>